<reference evidence="2 3" key="1">
    <citation type="submission" date="2022-06" db="EMBL/GenBank/DDBJ databases">
        <title>Ideonella sp. NS12-5 Genome sequencing and assembly.</title>
        <authorList>
            <person name="Jung Y."/>
        </authorList>
    </citation>
    <scope>NUCLEOTIDE SEQUENCE [LARGE SCALE GENOMIC DNA]</scope>
    <source>
        <strain evidence="2 3">NS12-5</strain>
    </source>
</reference>
<evidence type="ECO:0000313" key="2">
    <source>
        <dbReference type="EMBL" id="MCO5975142.1"/>
    </source>
</evidence>
<comment type="caution">
    <text evidence="2">The sequence shown here is derived from an EMBL/GenBank/DDBJ whole genome shotgun (WGS) entry which is preliminary data.</text>
</comment>
<evidence type="ECO:0000313" key="3">
    <source>
        <dbReference type="Proteomes" id="UP001204851"/>
    </source>
</evidence>
<dbReference type="RefSeq" id="WP_252767594.1">
    <property type="nucleotide sequence ID" value="NZ_JAMXMC010000001.1"/>
</dbReference>
<organism evidence="2 3">
    <name type="scientific">Ideonella oryzae</name>
    <dbReference type="NCBI Taxonomy" id="2937441"/>
    <lineage>
        <taxon>Bacteria</taxon>
        <taxon>Pseudomonadati</taxon>
        <taxon>Pseudomonadota</taxon>
        <taxon>Betaproteobacteria</taxon>
        <taxon>Burkholderiales</taxon>
        <taxon>Sphaerotilaceae</taxon>
        <taxon>Ideonella</taxon>
    </lineage>
</organism>
<proteinExistence type="predicted"/>
<name>A0ABT1BHR0_9BURK</name>
<keyword evidence="3" id="KW-1185">Reference proteome</keyword>
<sequence length="83" mass="8873">MSLTPDDKVMQGTPKNAALTDPRSNTPKPTFEERIAIGMDPDLCVKVERLPDGSTRRSLVRRVRIPTLAATQGVGAASVAVCP</sequence>
<feature type="region of interest" description="Disordered" evidence="1">
    <location>
        <begin position="1"/>
        <end position="28"/>
    </location>
</feature>
<evidence type="ECO:0000256" key="1">
    <source>
        <dbReference type="SAM" id="MobiDB-lite"/>
    </source>
</evidence>
<gene>
    <name evidence="2" type="ORF">M0L44_00200</name>
</gene>
<accession>A0ABT1BHR0</accession>
<dbReference type="Proteomes" id="UP001204851">
    <property type="component" value="Unassembled WGS sequence"/>
</dbReference>
<protein>
    <submittedName>
        <fullName evidence="2">Uncharacterized protein</fullName>
    </submittedName>
</protein>
<dbReference type="EMBL" id="JAMXMC010000001">
    <property type="protein sequence ID" value="MCO5975142.1"/>
    <property type="molecule type" value="Genomic_DNA"/>
</dbReference>